<dbReference type="EMBL" id="BKCJ010444024">
    <property type="protein sequence ID" value="GFA55117.1"/>
    <property type="molecule type" value="Genomic_DNA"/>
</dbReference>
<feature type="compositionally biased region" description="Low complexity" evidence="2">
    <location>
        <begin position="269"/>
        <end position="278"/>
    </location>
</feature>
<keyword evidence="1" id="KW-0694">RNA-binding</keyword>
<dbReference type="AlphaFoldDB" id="A0A699JUC2"/>
<protein>
    <submittedName>
        <fullName evidence="4">RNA-directed DNA polymerase, eukaryota</fullName>
    </submittedName>
</protein>
<dbReference type="Pfam" id="PF00076">
    <property type="entry name" value="RRM_1"/>
    <property type="match status" value="1"/>
</dbReference>
<proteinExistence type="predicted"/>
<dbReference type="SUPFAM" id="SSF54928">
    <property type="entry name" value="RNA-binding domain, RBD"/>
    <property type="match status" value="1"/>
</dbReference>
<organism evidence="4">
    <name type="scientific">Tanacetum cinerariifolium</name>
    <name type="common">Dalmatian daisy</name>
    <name type="synonym">Chrysanthemum cinerariifolium</name>
    <dbReference type="NCBI Taxonomy" id="118510"/>
    <lineage>
        <taxon>Eukaryota</taxon>
        <taxon>Viridiplantae</taxon>
        <taxon>Streptophyta</taxon>
        <taxon>Embryophyta</taxon>
        <taxon>Tracheophyta</taxon>
        <taxon>Spermatophyta</taxon>
        <taxon>Magnoliopsida</taxon>
        <taxon>eudicotyledons</taxon>
        <taxon>Gunneridae</taxon>
        <taxon>Pentapetalae</taxon>
        <taxon>asterids</taxon>
        <taxon>campanulids</taxon>
        <taxon>Asterales</taxon>
        <taxon>Asteraceae</taxon>
        <taxon>Asteroideae</taxon>
        <taxon>Anthemideae</taxon>
        <taxon>Anthemidinae</taxon>
        <taxon>Tanacetum</taxon>
    </lineage>
</organism>
<gene>
    <name evidence="4" type="ORF">Tci_627089</name>
</gene>
<dbReference type="Pfam" id="PF14529">
    <property type="entry name" value="Exo_endo_phos_2"/>
    <property type="match status" value="1"/>
</dbReference>
<dbReference type="InterPro" id="IPR005135">
    <property type="entry name" value="Endo/exonuclease/phosphatase"/>
</dbReference>
<dbReference type="GO" id="GO:0003964">
    <property type="term" value="F:RNA-directed DNA polymerase activity"/>
    <property type="evidence" value="ECO:0007669"/>
    <property type="project" value="UniProtKB-KW"/>
</dbReference>
<dbReference type="Gene3D" id="3.30.70.330">
    <property type="match status" value="1"/>
</dbReference>
<keyword evidence="4" id="KW-0808">Transferase</keyword>
<comment type="caution">
    <text evidence="4">The sequence shown here is derived from an EMBL/GenBank/DDBJ whole genome shotgun (WGS) entry which is preliminary data.</text>
</comment>
<dbReference type="InterPro" id="IPR012677">
    <property type="entry name" value="Nucleotide-bd_a/b_plait_sf"/>
</dbReference>
<keyword evidence="4" id="KW-0695">RNA-directed DNA polymerase</keyword>
<dbReference type="InterPro" id="IPR035979">
    <property type="entry name" value="RBD_domain_sf"/>
</dbReference>
<accession>A0A699JUC2</accession>
<feature type="region of interest" description="Disordered" evidence="2">
    <location>
        <begin position="257"/>
        <end position="287"/>
    </location>
</feature>
<dbReference type="Gene3D" id="3.60.10.10">
    <property type="entry name" value="Endonuclease/exonuclease/phosphatase"/>
    <property type="match status" value="1"/>
</dbReference>
<dbReference type="InterPro" id="IPR036691">
    <property type="entry name" value="Endo/exonu/phosph_ase_sf"/>
</dbReference>
<dbReference type="SUPFAM" id="SSF56219">
    <property type="entry name" value="DNase I-like"/>
    <property type="match status" value="1"/>
</dbReference>
<feature type="compositionally biased region" description="Basic and acidic residues" evidence="2">
    <location>
        <begin position="341"/>
        <end position="351"/>
    </location>
</feature>
<sequence length="613" mass="69600">MAFRRSKEDDVNRISTSIFITNFPYSFKAKYLFQACKQYGHAVHSFIPVKRTREGKRFGFVRFINRQIPAKSIGVEPRGDVKSSRLNNGTMESGKSFVNVVKSSNTVGFMDSPAIVLDDECVCSKDLSNLLMGRVKEFTSITNLKTADNVGVNSWFSEIRQASLDINPDGPIVWVEAEGVPLKLWSMNSFRRIASKWGVLIDVDDIEEYCFHSKRLCLFTKCHTNIFETFKIIFHGKVYWIRAKEVPGWVPEMLEKSNKEDQSIDGSMEGDNNNNDENNVGDKSDTTEIPETIFDESCGQKENKSDDPFDLYPLLNKNKKGMMDKVKEEEINMGGGGSDNAKSKEYGESHGESMSSGRFKRSEAPRTGGSFLGLIEEVVKVGKTMGYNMEGVETKMEKIDMFSVRRCWGNLAFEFLHSDSVGNSGGVWIKNGTDLLIIVVYAPHVSRDKPMLWDYLVHVVNQWHGEVVIMGDFNEVRYKSDRFGSNFNVHGADAFNAFISNAGLEEISLGGSAFTWCHRSATKMSKLDRFFVSNNLFSTCPHISVITLDRYLSDHRPILLREKAFDFGPIPFRFFHHWFEIDGFRSFVLDTWNCMPVDSLNGMRNMAGKLKFL</sequence>
<name>A0A699JUC2_TANCI</name>
<evidence type="ECO:0000313" key="4">
    <source>
        <dbReference type="EMBL" id="GFA55117.1"/>
    </source>
</evidence>
<feature type="non-terminal residue" evidence="4">
    <location>
        <position position="613"/>
    </location>
</feature>
<dbReference type="InterPro" id="IPR000504">
    <property type="entry name" value="RRM_dom"/>
</dbReference>
<evidence type="ECO:0000256" key="2">
    <source>
        <dbReference type="SAM" id="MobiDB-lite"/>
    </source>
</evidence>
<keyword evidence="4" id="KW-0548">Nucleotidyltransferase</keyword>
<evidence type="ECO:0000259" key="3">
    <source>
        <dbReference type="PROSITE" id="PS50102"/>
    </source>
</evidence>
<dbReference type="PANTHER" id="PTHR33710:SF64">
    <property type="entry name" value="ENDONUCLEASE_EXONUCLEASE_PHOSPHATASE DOMAIN-CONTAINING PROTEIN"/>
    <property type="match status" value="1"/>
</dbReference>
<feature type="domain" description="RRM" evidence="3">
    <location>
        <begin position="16"/>
        <end position="103"/>
    </location>
</feature>
<dbReference type="CDD" id="cd00590">
    <property type="entry name" value="RRM_SF"/>
    <property type="match status" value="1"/>
</dbReference>
<evidence type="ECO:0000256" key="1">
    <source>
        <dbReference type="PROSITE-ProRule" id="PRU00176"/>
    </source>
</evidence>
<feature type="region of interest" description="Disordered" evidence="2">
    <location>
        <begin position="330"/>
        <end position="364"/>
    </location>
</feature>
<dbReference type="PROSITE" id="PS50102">
    <property type="entry name" value="RRM"/>
    <property type="match status" value="1"/>
</dbReference>
<dbReference type="PANTHER" id="PTHR33710">
    <property type="entry name" value="BNAC02G09200D PROTEIN"/>
    <property type="match status" value="1"/>
</dbReference>
<reference evidence="4" key="1">
    <citation type="journal article" date="2019" name="Sci. Rep.">
        <title>Draft genome of Tanacetum cinerariifolium, the natural source of mosquito coil.</title>
        <authorList>
            <person name="Yamashiro T."/>
            <person name="Shiraishi A."/>
            <person name="Satake H."/>
            <person name="Nakayama K."/>
        </authorList>
    </citation>
    <scope>NUCLEOTIDE SEQUENCE</scope>
</reference>
<dbReference type="GO" id="GO:0003723">
    <property type="term" value="F:RNA binding"/>
    <property type="evidence" value="ECO:0007669"/>
    <property type="project" value="UniProtKB-UniRule"/>
</dbReference>